<evidence type="ECO:0000313" key="2">
    <source>
        <dbReference type="EMBL" id="MSC52521.1"/>
    </source>
</evidence>
<dbReference type="EMBL" id="WKQM01000026">
    <property type="protein sequence ID" value="MSC52521.1"/>
    <property type="molecule type" value="Genomic_DNA"/>
</dbReference>
<comment type="caution">
    <text evidence="3">The sequence shown here is derived from an EMBL/GenBank/DDBJ whole genome shotgun (WGS) entry which is preliminary data.</text>
</comment>
<evidence type="ECO:0000313" key="6">
    <source>
        <dbReference type="Proteomes" id="UP000260783"/>
    </source>
</evidence>
<dbReference type="AlphaFoldDB" id="A0A2A7AB74"/>
<dbReference type="GO" id="GO:0016787">
    <property type="term" value="F:hydrolase activity"/>
    <property type="evidence" value="ECO:0007669"/>
    <property type="project" value="UniProtKB-KW"/>
</dbReference>
<evidence type="ECO:0000313" key="5">
    <source>
        <dbReference type="Proteomes" id="UP000220157"/>
    </source>
</evidence>
<reference evidence="3" key="2">
    <citation type="submission" date="2017-07" db="EMBL/GenBank/DDBJ databases">
        <authorList>
            <person name="Sun Z.S."/>
            <person name="Albrecht U."/>
            <person name="Echele G."/>
            <person name="Lee C.C."/>
        </authorList>
    </citation>
    <scope>NUCLEOTIDE SEQUENCE</scope>
    <source>
        <strain evidence="3">CNCM I 4573</strain>
    </source>
</reference>
<evidence type="ECO:0000313" key="3">
    <source>
        <dbReference type="EMBL" id="PDX76396.1"/>
    </source>
</evidence>
<reference evidence="2 7" key="4">
    <citation type="journal article" date="2019" name="Nat. Med.">
        <title>A library of human gut bacterial isolates paired with longitudinal multiomics data enables mechanistic microbiome research.</title>
        <authorList>
            <person name="Poyet M."/>
            <person name="Groussin M."/>
            <person name="Gibbons S.M."/>
            <person name="Avila-Pacheco J."/>
            <person name="Jiang X."/>
            <person name="Kearney S.M."/>
            <person name="Perrotta A.R."/>
            <person name="Berdy B."/>
            <person name="Zhao S."/>
            <person name="Lieberman T.D."/>
            <person name="Swanson P.K."/>
            <person name="Smith M."/>
            <person name="Roesemann S."/>
            <person name="Alexander J.E."/>
            <person name="Rich S.A."/>
            <person name="Livny J."/>
            <person name="Vlamakis H."/>
            <person name="Clish C."/>
            <person name="Bullock K."/>
            <person name="Deik A."/>
            <person name="Scott J."/>
            <person name="Pierce K.A."/>
            <person name="Xavier R.J."/>
            <person name="Alm E.J."/>
        </authorList>
    </citation>
    <scope>NUCLEOTIDE SEQUENCE [LARGE SCALE GENOMIC DNA]</scope>
    <source>
        <strain evidence="2 7">BIOML-B1</strain>
    </source>
</reference>
<proteinExistence type="predicted"/>
<accession>A0A2A7AB74</accession>
<organism evidence="3 5">
    <name type="scientific">Faecalibacterium prausnitzii</name>
    <dbReference type="NCBI Taxonomy" id="853"/>
    <lineage>
        <taxon>Bacteria</taxon>
        <taxon>Bacillati</taxon>
        <taxon>Bacillota</taxon>
        <taxon>Clostridia</taxon>
        <taxon>Eubacteriales</taxon>
        <taxon>Oscillospiraceae</taxon>
        <taxon>Faecalibacterium</taxon>
    </lineage>
</organism>
<dbReference type="SUPFAM" id="SSF53474">
    <property type="entry name" value="alpha/beta-Hydrolases"/>
    <property type="match status" value="1"/>
</dbReference>
<evidence type="ECO:0000313" key="4">
    <source>
        <dbReference type="EMBL" id="RGB98055.1"/>
    </source>
</evidence>
<dbReference type="EMBL" id="NMTW01000018">
    <property type="protein sequence ID" value="PDX76396.1"/>
    <property type="molecule type" value="Genomic_DNA"/>
</dbReference>
<dbReference type="Proteomes" id="UP000220157">
    <property type="component" value="Unassembled WGS sequence"/>
</dbReference>
<reference evidence="4 6" key="3">
    <citation type="submission" date="2018-08" db="EMBL/GenBank/DDBJ databases">
        <title>A genome reference for cultivated species of the human gut microbiota.</title>
        <authorList>
            <person name="Zou Y."/>
            <person name="Xue W."/>
            <person name="Luo G."/>
        </authorList>
    </citation>
    <scope>NUCLEOTIDE SEQUENCE [LARGE SCALE GENOMIC DNA]</scope>
    <source>
        <strain evidence="4 6">AF29-11BH</strain>
    </source>
</reference>
<dbReference type="Pfam" id="PF00561">
    <property type="entry name" value="Abhydrolase_1"/>
    <property type="match status" value="1"/>
</dbReference>
<dbReference type="Proteomes" id="UP000462091">
    <property type="component" value="Unassembled WGS sequence"/>
</dbReference>
<gene>
    <name evidence="3" type="ORF">CGS56_03765</name>
    <name evidence="4" type="ORF">DWZ04_07295</name>
    <name evidence="2" type="ORF">GKE10_11565</name>
</gene>
<dbReference type="RefSeq" id="WP_005921332.1">
    <property type="nucleotide sequence ID" value="NZ_BNEV01000043.1"/>
</dbReference>
<evidence type="ECO:0000313" key="7">
    <source>
        <dbReference type="Proteomes" id="UP000462091"/>
    </source>
</evidence>
<dbReference type="GeneID" id="75069698"/>
<dbReference type="Proteomes" id="UP000260783">
    <property type="component" value="Unassembled WGS sequence"/>
</dbReference>
<sequence length="246" mass="28069">MEYKEYGSKNNDIIILLHGGGLSWWNYIDEISLLENEFHIVIPILDGHSGSDTNFTSIESNALEIINFINKNYNGKVKLIGGLSLGGQILLEILSKNPNICECAIIESAFVMPMDFTYKMIEPIFNLSYCLISKKWFSKLQFKSLKLKKSLFALYYEDTCKITKDNLIAFMKSNSNYEVKNTLSHTKAKTLVLVGSKERPIMKKSATKIVHLIPNSELEALQGYYHGDISINHADDYVERVKRLVR</sequence>
<protein>
    <submittedName>
        <fullName evidence="2">Alpha/beta fold hydrolase</fullName>
    </submittedName>
    <submittedName>
        <fullName evidence="3">Alpha/beta hydrolase</fullName>
    </submittedName>
</protein>
<feature type="domain" description="AB hydrolase-1" evidence="1">
    <location>
        <begin position="13"/>
        <end position="114"/>
    </location>
</feature>
<dbReference type="InterPro" id="IPR000073">
    <property type="entry name" value="AB_hydrolase_1"/>
</dbReference>
<dbReference type="Gene3D" id="3.40.50.1820">
    <property type="entry name" value="alpha/beta hydrolase"/>
    <property type="match status" value="1"/>
</dbReference>
<evidence type="ECO:0000259" key="1">
    <source>
        <dbReference type="Pfam" id="PF00561"/>
    </source>
</evidence>
<dbReference type="InterPro" id="IPR029058">
    <property type="entry name" value="AB_hydrolase_fold"/>
</dbReference>
<keyword evidence="3" id="KW-0378">Hydrolase</keyword>
<dbReference type="EMBL" id="QVEW01000006">
    <property type="protein sequence ID" value="RGB98055.1"/>
    <property type="molecule type" value="Genomic_DNA"/>
</dbReference>
<name>A0A2A7AB74_9FIRM</name>
<reference evidence="3 5" key="1">
    <citation type="journal article" date="2017" name="Front. Microbiol.">
        <title>New Insights into the Diversity of the Genus Faecalibacterium.</title>
        <authorList>
            <person name="Benevides L."/>
            <person name="Burman S."/>
            <person name="Martin R."/>
            <person name="Robert V."/>
            <person name="Thomas M."/>
            <person name="Miquel S."/>
            <person name="Chain F."/>
            <person name="Sokol H."/>
            <person name="Bermudez-Humaran L.G."/>
            <person name="Morrison M."/>
            <person name="Langella P."/>
            <person name="Azevedo V.A."/>
            <person name="Chatel J.M."/>
            <person name="Soares S."/>
        </authorList>
    </citation>
    <scope>NUCLEOTIDE SEQUENCE [LARGE SCALE GENOMIC DNA]</scope>
    <source>
        <strain evidence="3 5">CNCM I 4573</strain>
    </source>
</reference>